<dbReference type="AlphaFoldDB" id="A0A1F7Y3G1"/>
<dbReference type="Pfam" id="PF00561">
    <property type="entry name" value="Abhydrolase_1"/>
    <property type="match status" value="1"/>
</dbReference>
<dbReference type="GO" id="GO:0016787">
    <property type="term" value="F:hydrolase activity"/>
    <property type="evidence" value="ECO:0007669"/>
    <property type="project" value="UniProtKB-KW"/>
</dbReference>
<dbReference type="GO" id="GO:0016020">
    <property type="term" value="C:membrane"/>
    <property type="evidence" value="ECO:0007669"/>
    <property type="project" value="TreeGrafter"/>
</dbReference>
<sequence length="263" mass="29652">MVEKKSANLRKYGKTPFKIVVVHGGPGAPGEMKPVAKKLASNYGVLEPFQTENTVDGQIDELKKVIDDHSTPPVILIGWSWGAWLSYLLAARHPSLVKKLILVGSGPFEARYAKTILATRLKRLSKDDREKVKVILEKLKLGKVEPEIFKDFGLLMDKADTLNPLPKVGEEMEFQPEIYKSVWAEAYELRKNGKLLKAGKNILCPVVAIHGNFDPHPADGVSKPLSRVLKNFRFILLKDCGHTPWKEEKGKDKFYEILRKELD</sequence>
<dbReference type="PANTHER" id="PTHR43798">
    <property type="entry name" value="MONOACYLGLYCEROL LIPASE"/>
    <property type="match status" value="1"/>
</dbReference>
<organism evidence="2 3">
    <name type="scientific">Candidatus Woesebacteria bacterium RIFCSPHIGHO2_01_FULL_38_9</name>
    <dbReference type="NCBI Taxonomy" id="1802492"/>
    <lineage>
        <taxon>Bacteria</taxon>
        <taxon>Candidatus Woeseibacteriota</taxon>
    </lineage>
</organism>
<comment type="caution">
    <text evidence="2">The sequence shown here is derived from an EMBL/GenBank/DDBJ whole genome shotgun (WGS) entry which is preliminary data.</text>
</comment>
<accession>A0A1F7Y3G1</accession>
<reference evidence="2 3" key="1">
    <citation type="journal article" date="2016" name="Nat. Commun.">
        <title>Thousands of microbial genomes shed light on interconnected biogeochemical processes in an aquifer system.</title>
        <authorList>
            <person name="Anantharaman K."/>
            <person name="Brown C.T."/>
            <person name="Hug L.A."/>
            <person name="Sharon I."/>
            <person name="Castelle C.J."/>
            <person name="Probst A.J."/>
            <person name="Thomas B.C."/>
            <person name="Singh A."/>
            <person name="Wilkins M.J."/>
            <person name="Karaoz U."/>
            <person name="Brodie E.L."/>
            <person name="Williams K.H."/>
            <person name="Hubbard S.S."/>
            <person name="Banfield J.F."/>
        </authorList>
    </citation>
    <scope>NUCLEOTIDE SEQUENCE [LARGE SCALE GENOMIC DNA]</scope>
</reference>
<evidence type="ECO:0000259" key="1">
    <source>
        <dbReference type="Pfam" id="PF00561"/>
    </source>
</evidence>
<evidence type="ECO:0000313" key="3">
    <source>
        <dbReference type="Proteomes" id="UP000178419"/>
    </source>
</evidence>
<gene>
    <name evidence="2" type="ORF">A2714_02505</name>
</gene>
<proteinExistence type="predicted"/>
<protein>
    <submittedName>
        <fullName evidence="2">Alpha/beta hydrolase</fullName>
    </submittedName>
</protein>
<dbReference type="InterPro" id="IPR050266">
    <property type="entry name" value="AB_hydrolase_sf"/>
</dbReference>
<dbReference type="PANTHER" id="PTHR43798:SF33">
    <property type="entry name" value="HYDROLASE, PUTATIVE (AFU_ORTHOLOGUE AFUA_2G14860)-RELATED"/>
    <property type="match status" value="1"/>
</dbReference>
<dbReference type="Gene3D" id="3.40.50.1820">
    <property type="entry name" value="alpha/beta hydrolase"/>
    <property type="match status" value="1"/>
</dbReference>
<dbReference type="SUPFAM" id="SSF53474">
    <property type="entry name" value="alpha/beta-Hydrolases"/>
    <property type="match status" value="1"/>
</dbReference>
<evidence type="ECO:0000313" key="2">
    <source>
        <dbReference type="EMBL" id="OGM21831.1"/>
    </source>
</evidence>
<feature type="domain" description="AB hydrolase-1" evidence="1">
    <location>
        <begin position="51"/>
        <end position="243"/>
    </location>
</feature>
<dbReference type="InterPro" id="IPR029058">
    <property type="entry name" value="AB_hydrolase_fold"/>
</dbReference>
<dbReference type="EMBL" id="MGGE01000004">
    <property type="protein sequence ID" value="OGM21831.1"/>
    <property type="molecule type" value="Genomic_DNA"/>
</dbReference>
<dbReference type="Proteomes" id="UP000178419">
    <property type="component" value="Unassembled WGS sequence"/>
</dbReference>
<keyword evidence="2" id="KW-0378">Hydrolase</keyword>
<dbReference type="InterPro" id="IPR000073">
    <property type="entry name" value="AB_hydrolase_1"/>
</dbReference>
<name>A0A1F7Y3G1_9BACT</name>